<dbReference type="InterPro" id="IPR008775">
    <property type="entry name" value="Phytyl_CoA_dOase-like"/>
</dbReference>
<dbReference type="OrthoDB" id="547161at2"/>
<dbReference type="Gene3D" id="2.60.120.620">
    <property type="entry name" value="q2cbj1_9rhob like domain"/>
    <property type="match status" value="1"/>
</dbReference>
<dbReference type="Proteomes" id="UP000291380">
    <property type="component" value="Unassembled WGS sequence"/>
</dbReference>
<sequence length="373" mass="43163">MKITLKKIKSFFQDERTQVALNEIKTLVREKPNKLMVDAFTLFGEAKSFESHSIIGNPVFNQLGLHRFRVQKAAQLAQKRRQHLAKFIASEDVEQFQKNGFILKENFLSDAEFNQLKQELLETKFETRETLQGDTVTRRMSLDHQVLNQLPVTKTLLQSHQWKSLINYVGSSKVQPMYYVQVILSHVRKARPDPQTNLHSDTFHPSVKAWLFLTDVAEDEGPFVYVPGSHQITEQRLNWEHEKALSITEKTDAMTRRGSFRVKAEELLAMGYAQPKAFAVKANTLVVADTYGFHARGQSTHASKRIELWAYARRNPFLPWVGLNPLSLPLLNKRLVPLYWKGLDFLEEKYQRNNPWKKVGKRYATEPAVVKSK</sequence>
<evidence type="ECO:0000256" key="1">
    <source>
        <dbReference type="ARBA" id="ARBA00001954"/>
    </source>
</evidence>
<organism evidence="2 3">
    <name type="scientific">Acinetobacter terrae</name>
    <dbReference type="NCBI Taxonomy" id="2731247"/>
    <lineage>
        <taxon>Bacteria</taxon>
        <taxon>Pseudomonadati</taxon>
        <taxon>Pseudomonadota</taxon>
        <taxon>Gammaproteobacteria</taxon>
        <taxon>Moraxellales</taxon>
        <taxon>Moraxellaceae</taxon>
        <taxon>Acinetobacter</taxon>
        <taxon>Acinetobacter Taxon 24</taxon>
    </lineage>
</organism>
<dbReference type="EMBL" id="SJOA01000010">
    <property type="protein sequence ID" value="TCB58849.1"/>
    <property type="molecule type" value="Genomic_DNA"/>
</dbReference>
<comment type="caution">
    <text evidence="2">The sequence shown here is derived from an EMBL/GenBank/DDBJ whole genome shotgun (WGS) entry which is preliminary data.</text>
</comment>
<proteinExistence type="predicted"/>
<protein>
    <submittedName>
        <fullName evidence="2">Phytanoyl-CoA dioxygenase</fullName>
    </submittedName>
</protein>
<dbReference type="GO" id="GO:0005506">
    <property type="term" value="F:iron ion binding"/>
    <property type="evidence" value="ECO:0007669"/>
    <property type="project" value="UniProtKB-ARBA"/>
</dbReference>
<comment type="cofactor">
    <cofactor evidence="1">
        <name>Fe(2+)</name>
        <dbReference type="ChEBI" id="CHEBI:29033"/>
    </cofactor>
</comment>
<evidence type="ECO:0000313" key="3">
    <source>
        <dbReference type="Proteomes" id="UP000291380"/>
    </source>
</evidence>
<accession>A0A4R0EM12</accession>
<dbReference type="PANTHER" id="PTHR20883:SF48">
    <property type="entry name" value="ECTOINE DIOXYGENASE"/>
    <property type="match status" value="1"/>
</dbReference>
<name>A0A4R0EM12_9GAMM</name>
<reference evidence="2 3" key="1">
    <citation type="submission" date="2019-02" db="EMBL/GenBank/DDBJ databases">
        <title>High diversity of culturable Acinetobacter species in natural soil and water ecosystems.</title>
        <authorList>
            <person name="Radolfova-Krizova L."/>
            <person name="Nemec A."/>
        </authorList>
    </citation>
    <scope>NUCLEOTIDE SEQUENCE [LARGE SCALE GENOMIC DNA]</scope>
    <source>
        <strain evidence="2 3">ANC 4281</strain>
    </source>
</reference>
<evidence type="ECO:0000313" key="2">
    <source>
        <dbReference type="EMBL" id="TCB58849.1"/>
    </source>
</evidence>
<dbReference type="GO" id="GO:0016706">
    <property type="term" value="F:2-oxoglutarate-dependent dioxygenase activity"/>
    <property type="evidence" value="ECO:0007669"/>
    <property type="project" value="UniProtKB-ARBA"/>
</dbReference>
<dbReference type="AlphaFoldDB" id="A0A4R0EM12"/>
<dbReference type="SUPFAM" id="SSF51197">
    <property type="entry name" value="Clavaminate synthase-like"/>
    <property type="match status" value="1"/>
</dbReference>
<gene>
    <name evidence="2" type="ORF">E0H85_09725</name>
</gene>
<keyword evidence="2" id="KW-0223">Dioxygenase</keyword>
<dbReference type="PANTHER" id="PTHR20883">
    <property type="entry name" value="PHYTANOYL-COA DIOXYGENASE DOMAIN CONTAINING 1"/>
    <property type="match status" value="1"/>
</dbReference>
<keyword evidence="2" id="KW-0560">Oxidoreductase</keyword>
<dbReference type="Pfam" id="PF05721">
    <property type="entry name" value="PhyH"/>
    <property type="match status" value="1"/>
</dbReference>
<dbReference type="RefSeq" id="WP_131271375.1">
    <property type="nucleotide sequence ID" value="NZ_SJOA01000010.1"/>
</dbReference>